<reference evidence="1" key="1">
    <citation type="journal article" date="2014" name="Front. Microbiol.">
        <title>High frequency of phylogenetically diverse reductive dehalogenase-homologous genes in deep subseafloor sedimentary metagenomes.</title>
        <authorList>
            <person name="Kawai M."/>
            <person name="Futagami T."/>
            <person name="Toyoda A."/>
            <person name="Takaki Y."/>
            <person name="Nishi S."/>
            <person name="Hori S."/>
            <person name="Arai W."/>
            <person name="Tsubouchi T."/>
            <person name="Morono Y."/>
            <person name="Uchiyama I."/>
            <person name="Ito T."/>
            <person name="Fujiyama A."/>
            <person name="Inagaki F."/>
            <person name="Takami H."/>
        </authorList>
    </citation>
    <scope>NUCLEOTIDE SEQUENCE</scope>
    <source>
        <strain evidence="1">Expedition CK06-06</strain>
    </source>
</reference>
<name>X1I9F6_9ZZZZ</name>
<evidence type="ECO:0000313" key="1">
    <source>
        <dbReference type="EMBL" id="GAH78327.1"/>
    </source>
</evidence>
<gene>
    <name evidence="1" type="ORF">S03H2_58922</name>
</gene>
<organism evidence="1">
    <name type="scientific">marine sediment metagenome</name>
    <dbReference type="NCBI Taxonomy" id="412755"/>
    <lineage>
        <taxon>unclassified sequences</taxon>
        <taxon>metagenomes</taxon>
        <taxon>ecological metagenomes</taxon>
    </lineage>
</organism>
<protein>
    <submittedName>
        <fullName evidence="1">Uncharacterized protein</fullName>
    </submittedName>
</protein>
<proteinExistence type="predicted"/>
<feature type="non-terminal residue" evidence="1">
    <location>
        <position position="66"/>
    </location>
</feature>
<sequence length="66" mass="7435">MKRGHREQILAEGLARIASNLGRGSFHPSDEDPLRVEAAKALKEAGYKYMENPDGWRRDGKLVIPM</sequence>
<dbReference type="EMBL" id="BARU01037858">
    <property type="protein sequence ID" value="GAH78327.1"/>
    <property type="molecule type" value="Genomic_DNA"/>
</dbReference>
<dbReference type="AlphaFoldDB" id="X1I9F6"/>
<comment type="caution">
    <text evidence="1">The sequence shown here is derived from an EMBL/GenBank/DDBJ whole genome shotgun (WGS) entry which is preliminary data.</text>
</comment>
<accession>X1I9F6</accession>